<dbReference type="EMBL" id="KY945241">
    <property type="protein sequence ID" value="ARW56906.1"/>
    <property type="molecule type" value="Genomic_RNA"/>
</dbReference>
<evidence type="ECO:0000313" key="2">
    <source>
        <dbReference type="Proteomes" id="UP000225351"/>
    </source>
</evidence>
<organism evidence="1 2">
    <name type="scientific">Synechococcus phage S-H35</name>
    <dbReference type="NCBI Taxonomy" id="1983572"/>
    <lineage>
        <taxon>Viruses</taxon>
        <taxon>Duplodnaviria</taxon>
        <taxon>Heunggongvirae</taxon>
        <taxon>Uroviricota</taxon>
        <taxon>Caudoviricetes</taxon>
        <taxon>Pantevenvirales</taxon>
        <taxon>Kyanoviridae</taxon>
        <taxon>Shandvirus</taxon>
        <taxon>Shandvirus sh35</taxon>
    </lineage>
</organism>
<reference evidence="1 2" key="1">
    <citation type="submission" date="2017-04" db="EMBL/GenBank/DDBJ databases">
        <title>Isolation and Genetic Analysis of a Novel Cyanophage S-H35 from the Bohai Sea.</title>
        <authorList>
            <person name="Xu X."/>
        </authorList>
    </citation>
    <scope>NUCLEOTIDE SEQUENCE [LARGE SCALE GENOMIC DNA]</scope>
</reference>
<dbReference type="RefSeq" id="YP_010090292.1">
    <property type="nucleotide sequence ID" value="NC_055719.1"/>
</dbReference>
<evidence type="ECO:0000313" key="1">
    <source>
        <dbReference type="EMBL" id="ARW56906.1"/>
    </source>
</evidence>
<dbReference type="KEGG" id="vg:65107764"/>
<name>A0A1Z1LW77_9CAUD</name>
<proteinExistence type="predicted"/>
<keyword evidence="2" id="KW-1185">Reference proteome</keyword>
<dbReference type="Proteomes" id="UP000225351">
    <property type="component" value="Segment"/>
</dbReference>
<protein>
    <submittedName>
        <fullName evidence="1">Uncharacterized protein</fullName>
    </submittedName>
</protein>
<accession>A0A1Z1LW77</accession>
<dbReference type="GeneID" id="65107764"/>
<sequence length="70" mass="8235">MFIEINETPEMQHSIDNMSETLLQAMHDCVDDKREMDAVSIYEEWIVDGQDPEDGEYEFTFIPNFTLESN</sequence>